<keyword evidence="3" id="KW-1185">Reference proteome</keyword>
<protein>
    <submittedName>
        <fullName evidence="2">Uncharacterized protein</fullName>
    </submittedName>
</protein>
<gene>
    <name evidence="2" type="ORF">FISHEDRAFT_61277</name>
</gene>
<sequence>MDAVDPRGNAIAIVNAGRNLVTLVCLPCETRSIAQPCATVVGENCHRAHVETRSSLRSCAHIWSIGRQAASPNISDYKHIWLGVLYLYAYTCLRESRVDKRGWGRDAVHALAHIKTHGPVGNLRGALSVDQLTTRQNEGVADNNPNGTRLSSVLAQHSKFLVVRLQSDTKGGCATVATRTCYAHAAGSCFRVNIATTLSASKLNITSILSISWIAAADARPLGRDQLRNDRDDKNSRSGVEKSEIDRHPCRSTEDGAQPVAAKLQHKTCGRRYFGDCQSLGYGSERHHVNESIPGWQYGAGWLRQRRHRLWRALMYVYIEPRGRSLADAWQPHLDRDKGTRI</sequence>
<proteinExistence type="predicted"/>
<evidence type="ECO:0000313" key="2">
    <source>
        <dbReference type="EMBL" id="KIY45272.1"/>
    </source>
</evidence>
<evidence type="ECO:0000313" key="3">
    <source>
        <dbReference type="Proteomes" id="UP000054144"/>
    </source>
</evidence>
<name>A0A0D7A2L0_9AGAR</name>
<dbReference type="Proteomes" id="UP000054144">
    <property type="component" value="Unassembled WGS sequence"/>
</dbReference>
<accession>A0A0D7A2L0</accession>
<dbReference type="EMBL" id="KN882059">
    <property type="protein sequence ID" value="KIY45272.1"/>
    <property type="molecule type" value="Genomic_DNA"/>
</dbReference>
<reference evidence="2 3" key="1">
    <citation type="journal article" date="2015" name="Fungal Genet. Biol.">
        <title>Evolution of novel wood decay mechanisms in Agaricales revealed by the genome sequences of Fistulina hepatica and Cylindrobasidium torrendii.</title>
        <authorList>
            <person name="Floudas D."/>
            <person name="Held B.W."/>
            <person name="Riley R."/>
            <person name="Nagy L.G."/>
            <person name="Koehler G."/>
            <person name="Ransdell A.S."/>
            <person name="Younus H."/>
            <person name="Chow J."/>
            <person name="Chiniquy J."/>
            <person name="Lipzen A."/>
            <person name="Tritt A."/>
            <person name="Sun H."/>
            <person name="Haridas S."/>
            <person name="LaButti K."/>
            <person name="Ohm R.A."/>
            <person name="Kues U."/>
            <person name="Blanchette R.A."/>
            <person name="Grigoriev I.V."/>
            <person name="Minto R.E."/>
            <person name="Hibbett D.S."/>
        </authorList>
    </citation>
    <scope>NUCLEOTIDE SEQUENCE [LARGE SCALE GENOMIC DNA]</scope>
    <source>
        <strain evidence="2 3">ATCC 64428</strain>
    </source>
</reference>
<feature type="compositionally biased region" description="Basic and acidic residues" evidence="1">
    <location>
        <begin position="225"/>
        <end position="254"/>
    </location>
</feature>
<organism evidence="2 3">
    <name type="scientific">Fistulina hepatica ATCC 64428</name>
    <dbReference type="NCBI Taxonomy" id="1128425"/>
    <lineage>
        <taxon>Eukaryota</taxon>
        <taxon>Fungi</taxon>
        <taxon>Dikarya</taxon>
        <taxon>Basidiomycota</taxon>
        <taxon>Agaricomycotina</taxon>
        <taxon>Agaricomycetes</taxon>
        <taxon>Agaricomycetidae</taxon>
        <taxon>Agaricales</taxon>
        <taxon>Fistulinaceae</taxon>
        <taxon>Fistulina</taxon>
    </lineage>
</organism>
<dbReference type="AlphaFoldDB" id="A0A0D7A2L0"/>
<evidence type="ECO:0000256" key="1">
    <source>
        <dbReference type="SAM" id="MobiDB-lite"/>
    </source>
</evidence>
<feature type="region of interest" description="Disordered" evidence="1">
    <location>
        <begin position="225"/>
        <end position="257"/>
    </location>
</feature>